<reference evidence="6 7" key="1">
    <citation type="journal article" date="2000" name="Arch. Microbiol.">
        <title>Rhodobaca bogoriensis gen. nov. and sp. nov., an alkaliphilic purple nonsulfur bacterium from African Rift Valley soda lakes.</title>
        <authorList>
            <person name="Milford A.D."/>
            <person name="Achenbach L.A."/>
            <person name="Jung D.O."/>
            <person name="Madigan M.T."/>
        </authorList>
    </citation>
    <scope>NUCLEOTIDE SEQUENCE [LARGE SCALE GENOMIC DNA]</scope>
    <source>
        <strain evidence="6 7">2376</strain>
    </source>
</reference>
<feature type="domain" description="Malonyl-CoA:ACP transacylase (MAT)" evidence="5">
    <location>
        <begin position="7"/>
        <end position="332"/>
    </location>
</feature>
<dbReference type="PANTHER" id="PTHR42681:SF1">
    <property type="entry name" value="MALONYL-COA-ACYL CARRIER PROTEIN TRANSACYLASE, MITOCHONDRIAL"/>
    <property type="match status" value="1"/>
</dbReference>
<evidence type="ECO:0000313" key="6">
    <source>
        <dbReference type="EMBL" id="NYS26254.1"/>
    </source>
</evidence>
<evidence type="ECO:0000256" key="1">
    <source>
        <dbReference type="ARBA" id="ARBA00013258"/>
    </source>
</evidence>
<comment type="catalytic activity">
    <reaction evidence="4">
        <text>holo-[ACP] + malonyl-CoA = malonyl-[ACP] + CoA</text>
        <dbReference type="Rhea" id="RHEA:41792"/>
        <dbReference type="Rhea" id="RHEA-COMP:9623"/>
        <dbReference type="Rhea" id="RHEA-COMP:9685"/>
        <dbReference type="ChEBI" id="CHEBI:57287"/>
        <dbReference type="ChEBI" id="CHEBI:57384"/>
        <dbReference type="ChEBI" id="CHEBI:64479"/>
        <dbReference type="ChEBI" id="CHEBI:78449"/>
        <dbReference type="EC" id="2.3.1.39"/>
    </reaction>
</comment>
<dbReference type="InterPro" id="IPR050858">
    <property type="entry name" value="Mal-CoA-ACP_Trans/PKS_FabD"/>
</dbReference>
<dbReference type="GO" id="GO:0006633">
    <property type="term" value="P:fatty acid biosynthetic process"/>
    <property type="evidence" value="ECO:0007669"/>
    <property type="project" value="TreeGrafter"/>
</dbReference>
<organism evidence="6 7">
    <name type="scientific">Rhabdonatronobacter sediminivivens</name>
    <dbReference type="NCBI Taxonomy" id="2743469"/>
    <lineage>
        <taxon>Bacteria</taxon>
        <taxon>Pseudomonadati</taxon>
        <taxon>Pseudomonadota</taxon>
        <taxon>Alphaproteobacteria</taxon>
        <taxon>Rhodobacterales</taxon>
        <taxon>Paracoccaceae</taxon>
        <taxon>Rhabdonatronobacter</taxon>
    </lineage>
</organism>
<dbReference type="InterPro" id="IPR016035">
    <property type="entry name" value="Acyl_Trfase/lysoPLipase"/>
</dbReference>
<evidence type="ECO:0000256" key="4">
    <source>
        <dbReference type="ARBA" id="ARBA00048462"/>
    </source>
</evidence>
<dbReference type="InterPro" id="IPR001227">
    <property type="entry name" value="Ac_transferase_dom_sf"/>
</dbReference>
<dbReference type="AlphaFoldDB" id="A0A7Z0KZC7"/>
<name>A0A7Z0KZC7_9RHOB</name>
<dbReference type="SUPFAM" id="SSF52151">
    <property type="entry name" value="FabD/lysophospholipase-like"/>
    <property type="match status" value="1"/>
</dbReference>
<sequence>MKTAVVICPGRGTYNKAELGTLGRHFPDARLMARFDAMRVAEGQETLSALDGAARFSGAKHTRGDNASALIYAAALGDFLSIDGDAVQVVAVTGNSMGWYSALACADALSPEDGFTVVNTMGRLMQDALIGGQLVYPHMGADWRPDPDRKAALLHQVAEIDARDGHRLALSIDLGGMLVLAGNEAGLAAFEAEAPPTEGRFPLRLGNHAAFHTDLQAPVARQGRAALAPALFGQPRLPLVDGRGAIWWPGASDPQALWDYTLGHQVTQSYDFTAAIRTAAREFAPDLFIVTGPGTTLGGAVAQSLILSGWDGMGSKDDFKARQAAAPMLVSMGLDEQRGLATGTTEREIQE</sequence>
<dbReference type="SMART" id="SM00827">
    <property type="entry name" value="PKS_AT"/>
    <property type="match status" value="1"/>
</dbReference>
<dbReference type="Proteomes" id="UP000529417">
    <property type="component" value="Unassembled WGS sequence"/>
</dbReference>
<evidence type="ECO:0000313" key="7">
    <source>
        <dbReference type="Proteomes" id="UP000529417"/>
    </source>
</evidence>
<dbReference type="PANTHER" id="PTHR42681">
    <property type="entry name" value="MALONYL-COA-ACYL CARRIER PROTEIN TRANSACYLASE, MITOCHONDRIAL"/>
    <property type="match status" value="1"/>
</dbReference>
<comment type="caution">
    <text evidence="6">The sequence shown here is derived from an EMBL/GenBank/DDBJ whole genome shotgun (WGS) entry which is preliminary data.</text>
</comment>
<accession>A0A7Z0KZC7</accession>
<gene>
    <name evidence="6" type="ORF">HUK65_14790</name>
</gene>
<dbReference type="GO" id="GO:0004314">
    <property type="term" value="F:[acyl-carrier-protein] S-malonyltransferase activity"/>
    <property type="evidence" value="ECO:0007669"/>
    <property type="project" value="UniProtKB-EC"/>
</dbReference>
<dbReference type="EC" id="2.3.1.39" evidence="1"/>
<evidence type="ECO:0000256" key="2">
    <source>
        <dbReference type="ARBA" id="ARBA00022679"/>
    </source>
</evidence>
<keyword evidence="3" id="KW-0012">Acyltransferase</keyword>
<dbReference type="Gene3D" id="3.40.366.10">
    <property type="entry name" value="Malonyl-Coenzyme A Acyl Carrier Protein, domain 2"/>
    <property type="match status" value="1"/>
</dbReference>
<keyword evidence="2 6" id="KW-0808">Transferase</keyword>
<dbReference type="Gene3D" id="3.30.70.250">
    <property type="entry name" value="Malonyl-CoA ACP transacylase, ACP-binding"/>
    <property type="match status" value="1"/>
</dbReference>
<dbReference type="RefSeq" id="WP_179907050.1">
    <property type="nucleotide sequence ID" value="NZ_JACBXS010000038.1"/>
</dbReference>
<evidence type="ECO:0000259" key="5">
    <source>
        <dbReference type="SMART" id="SM00827"/>
    </source>
</evidence>
<protein>
    <recommendedName>
        <fullName evidence="1">[acyl-carrier-protein] S-malonyltransferase</fullName>
        <ecNumber evidence="1">2.3.1.39</ecNumber>
    </recommendedName>
</protein>
<keyword evidence="7" id="KW-1185">Reference proteome</keyword>
<evidence type="ECO:0000256" key="3">
    <source>
        <dbReference type="ARBA" id="ARBA00023315"/>
    </source>
</evidence>
<proteinExistence type="predicted"/>
<dbReference type="InterPro" id="IPR014043">
    <property type="entry name" value="Acyl_transferase_dom"/>
</dbReference>
<dbReference type="EMBL" id="JACBXS010000038">
    <property type="protein sequence ID" value="NYS26254.1"/>
    <property type="molecule type" value="Genomic_DNA"/>
</dbReference>